<dbReference type="Proteomes" id="UP000053593">
    <property type="component" value="Unassembled WGS sequence"/>
</dbReference>
<protein>
    <recommendedName>
        <fullName evidence="8">Indoleamine 2,3-dioxygenase</fullName>
    </recommendedName>
</protein>
<dbReference type="Pfam" id="PF01231">
    <property type="entry name" value="IDO"/>
    <property type="match status" value="1"/>
</dbReference>
<dbReference type="GO" id="GO:0034354">
    <property type="term" value="P:'de novo' NAD+ biosynthetic process from L-tryptophan"/>
    <property type="evidence" value="ECO:0007669"/>
    <property type="project" value="TreeGrafter"/>
</dbReference>
<organism evidence="6 7">
    <name type="scientific">Collybiopsis luxurians FD-317 M1</name>
    <dbReference type="NCBI Taxonomy" id="944289"/>
    <lineage>
        <taxon>Eukaryota</taxon>
        <taxon>Fungi</taxon>
        <taxon>Dikarya</taxon>
        <taxon>Basidiomycota</taxon>
        <taxon>Agaricomycotina</taxon>
        <taxon>Agaricomycetes</taxon>
        <taxon>Agaricomycetidae</taxon>
        <taxon>Agaricales</taxon>
        <taxon>Marasmiineae</taxon>
        <taxon>Omphalotaceae</taxon>
        <taxon>Collybiopsis</taxon>
        <taxon>Collybiopsis luxurians</taxon>
    </lineage>
</organism>
<evidence type="ECO:0000313" key="7">
    <source>
        <dbReference type="Proteomes" id="UP000053593"/>
    </source>
</evidence>
<dbReference type="GO" id="GO:0033754">
    <property type="term" value="F:indoleamine 2,3-dioxygenase activity"/>
    <property type="evidence" value="ECO:0007669"/>
    <property type="project" value="TreeGrafter"/>
</dbReference>
<feature type="region of interest" description="Disordered" evidence="5">
    <location>
        <begin position="399"/>
        <end position="423"/>
    </location>
</feature>
<evidence type="ECO:0000256" key="4">
    <source>
        <dbReference type="PIRSR" id="PIRSR600898-1"/>
    </source>
</evidence>
<evidence type="ECO:0000256" key="5">
    <source>
        <dbReference type="SAM" id="MobiDB-lite"/>
    </source>
</evidence>
<gene>
    <name evidence="6" type="ORF">GYMLUDRAFT_178103</name>
</gene>
<dbReference type="SUPFAM" id="SSF140959">
    <property type="entry name" value="Indolic compounds 2,3-dioxygenase-like"/>
    <property type="match status" value="1"/>
</dbReference>
<dbReference type="GO" id="GO:0005737">
    <property type="term" value="C:cytoplasm"/>
    <property type="evidence" value="ECO:0007669"/>
    <property type="project" value="TreeGrafter"/>
</dbReference>
<name>A0A0D0BGZ0_9AGAR</name>
<dbReference type="EMBL" id="KN834821">
    <property type="protein sequence ID" value="KIK53981.1"/>
    <property type="molecule type" value="Genomic_DNA"/>
</dbReference>
<dbReference type="InterPro" id="IPR000898">
    <property type="entry name" value="Indolamine_dOase"/>
</dbReference>
<sequence length="466" mass="52307">MLLSLFTRESGPTSSLPSLLEFSIDPITGFIPPEPLPRLSREFKLWEDVLTEAPKVLKLGEDVSDEALALKDKGEAWRTHIQTMPILGIRSLKTHLRVLQRAHVVLVWLVQYYIHSLPPSAEAKRVPAPLAVPLVEVSHVLGIAPVITYSDTVIWNWELIYPENPVTTDNMTVIHTFSGREDEQHFYLVQAAIELHGVQLLHIIEEYNRISSLDQLTMAKITGYLAEVTIIIEEISDLIQSIPTGCDPRVFYSEMRPWFNGSNAKGSSDPGWIYEGVDPEAPELKYLSGPSGGQSTLMHALDLFLEIDHTITGDSSINADNKQVACGFMERMRFYMLGKHRAYLEHLQKLPQSVRQRAKDTPILQKPYNDAVAALKKLRRLHMRTAVLYIVDMARATSSQSSHSVTKKQNDPALEGATRRDDHERMELVRGSGGSNLTLLLRAGIDATARATMRDTQKENLCSTRA</sequence>
<dbReference type="InterPro" id="IPR037217">
    <property type="entry name" value="Trp/Indoleamine_2_3_dOase-like"/>
</dbReference>
<dbReference type="GO" id="GO:0019441">
    <property type="term" value="P:L-tryptophan catabolic process to kynurenine"/>
    <property type="evidence" value="ECO:0007669"/>
    <property type="project" value="InterPro"/>
</dbReference>
<evidence type="ECO:0000256" key="2">
    <source>
        <dbReference type="ARBA" id="ARBA00022723"/>
    </source>
</evidence>
<keyword evidence="2 4" id="KW-0479">Metal-binding</keyword>
<accession>A0A0D0BGZ0</accession>
<comment type="similarity">
    <text evidence="1">Belongs to the indoleamine 2,3-dioxygenase family.</text>
</comment>
<evidence type="ECO:0000313" key="6">
    <source>
        <dbReference type="EMBL" id="KIK53981.1"/>
    </source>
</evidence>
<dbReference type="Gene3D" id="1.20.58.480">
    <property type="match status" value="1"/>
</dbReference>
<evidence type="ECO:0000256" key="3">
    <source>
        <dbReference type="ARBA" id="ARBA00023004"/>
    </source>
</evidence>
<dbReference type="GO" id="GO:0020037">
    <property type="term" value="F:heme binding"/>
    <property type="evidence" value="ECO:0007669"/>
    <property type="project" value="InterPro"/>
</dbReference>
<keyword evidence="3 4" id="KW-0408">Iron</keyword>
<dbReference type="OrthoDB" id="540174at2759"/>
<dbReference type="GO" id="GO:0046872">
    <property type="term" value="F:metal ion binding"/>
    <property type="evidence" value="ECO:0007669"/>
    <property type="project" value="UniProtKB-KW"/>
</dbReference>
<dbReference type="PANTHER" id="PTHR28657:SF5">
    <property type="entry name" value="INDOLEAMINE 2,3-DIOXYGENASE"/>
    <property type="match status" value="1"/>
</dbReference>
<dbReference type="HOGENOM" id="CLU_010089_2_0_1"/>
<proteinExistence type="inferred from homology"/>
<dbReference type="AlphaFoldDB" id="A0A0D0BGZ0"/>
<evidence type="ECO:0008006" key="8">
    <source>
        <dbReference type="Google" id="ProtNLM"/>
    </source>
</evidence>
<dbReference type="PANTHER" id="PTHR28657">
    <property type="entry name" value="INDOLEAMINE 2,3-DIOXYGENASE"/>
    <property type="match status" value="1"/>
</dbReference>
<feature type="binding site" description="proximal binding residue" evidence="4">
    <location>
        <position position="382"/>
    </location>
    <ligand>
        <name>heme b</name>
        <dbReference type="ChEBI" id="CHEBI:60344"/>
    </ligand>
    <ligandPart>
        <name>Fe</name>
        <dbReference type="ChEBI" id="CHEBI:18248"/>
    </ligandPart>
</feature>
<reference evidence="6 7" key="1">
    <citation type="submission" date="2014-04" db="EMBL/GenBank/DDBJ databases">
        <title>Evolutionary Origins and Diversification of the Mycorrhizal Mutualists.</title>
        <authorList>
            <consortium name="DOE Joint Genome Institute"/>
            <consortium name="Mycorrhizal Genomics Consortium"/>
            <person name="Kohler A."/>
            <person name="Kuo A."/>
            <person name="Nagy L.G."/>
            <person name="Floudas D."/>
            <person name="Copeland A."/>
            <person name="Barry K.W."/>
            <person name="Cichocki N."/>
            <person name="Veneault-Fourrey C."/>
            <person name="LaButti K."/>
            <person name="Lindquist E.A."/>
            <person name="Lipzen A."/>
            <person name="Lundell T."/>
            <person name="Morin E."/>
            <person name="Murat C."/>
            <person name="Riley R."/>
            <person name="Ohm R."/>
            <person name="Sun H."/>
            <person name="Tunlid A."/>
            <person name="Henrissat B."/>
            <person name="Grigoriev I.V."/>
            <person name="Hibbett D.S."/>
            <person name="Martin F."/>
        </authorList>
    </citation>
    <scope>NUCLEOTIDE SEQUENCE [LARGE SCALE GENOMIC DNA]</scope>
    <source>
        <strain evidence="6 7">FD-317 M1</strain>
    </source>
</reference>
<evidence type="ECO:0000256" key="1">
    <source>
        <dbReference type="ARBA" id="ARBA00007119"/>
    </source>
</evidence>
<keyword evidence="7" id="KW-1185">Reference proteome</keyword>
<keyword evidence="4" id="KW-0349">Heme</keyword>